<gene>
    <name evidence="3" type="ORF">PGLA1383_LOCUS6210</name>
</gene>
<organism evidence="3 4">
    <name type="scientific">Polarella glacialis</name>
    <name type="common">Dinoflagellate</name>
    <dbReference type="NCBI Taxonomy" id="89957"/>
    <lineage>
        <taxon>Eukaryota</taxon>
        <taxon>Sar</taxon>
        <taxon>Alveolata</taxon>
        <taxon>Dinophyceae</taxon>
        <taxon>Suessiales</taxon>
        <taxon>Suessiaceae</taxon>
        <taxon>Polarella</taxon>
    </lineage>
</organism>
<evidence type="ECO:0000313" key="4">
    <source>
        <dbReference type="Proteomes" id="UP000654075"/>
    </source>
</evidence>
<evidence type="ECO:0000256" key="1">
    <source>
        <dbReference type="SAM" id="Coils"/>
    </source>
</evidence>
<name>A0A813DFF8_POLGL</name>
<comment type="caution">
    <text evidence="3">The sequence shown here is derived from an EMBL/GenBank/DDBJ whole genome shotgun (WGS) entry which is preliminary data.</text>
</comment>
<keyword evidence="2" id="KW-0472">Membrane</keyword>
<protein>
    <submittedName>
        <fullName evidence="3">Uncharacterized protein</fullName>
    </submittedName>
</protein>
<keyword evidence="1" id="KW-0175">Coiled coil</keyword>
<proteinExistence type="predicted"/>
<keyword evidence="2" id="KW-1133">Transmembrane helix</keyword>
<sequence>MATPLASCLWFLCGNGRFSRMFMAANLVLLSLLSLAYFGREMSLQANHRELLENAVKELEEELNTLNRAAKESSLQASMLKEKAGRQPAGTAIVLWDSR</sequence>
<dbReference type="EMBL" id="CAJNNV010002564">
    <property type="protein sequence ID" value="CAE8587371.1"/>
    <property type="molecule type" value="Genomic_DNA"/>
</dbReference>
<keyword evidence="2" id="KW-0812">Transmembrane</keyword>
<dbReference type="Proteomes" id="UP000654075">
    <property type="component" value="Unassembled WGS sequence"/>
</dbReference>
<dbReference type="AlphaFoldDB" id="A0A813DFF8"/>
<feature type="transmembrane region" description="Helical" evidence="2">
    <location>
        <begin position="20"/>
        <end position="39"/>
    </location>
</feature>
<reference evidence="3" key="1">
    <citation type="submission" date="2021-02" db="EMBL/GenBank/DDBJ databases">
        <authorList>
            <person name="Dougan E. K."/>
            <person name="Rhodes N."/>
            <person name="Thang M."/>
            <person name="Chan C."/>
        </authorList>
    </citation>
    <scope>NUCLEOTIDE SEQUENCE</scope>
</reference>
<evidence type="ECO:0000256" key="2">
    <source>
        <dbReference type="SAM" id="Phobius"/>
    </source>
</evidence>
<keyword evidence="4" id="KW-1185">Reference proteome</keyword>
<accession>A0A813DFF8</accession>
<evidence type="ECO:0000313" key="3">
    <source>
        <dbReference type="EMBL" id="CAE8587371.1"/>
    </source>
</evidence>
<feature type="coiled-coil region" evidence="1">
    <location>
        <begin position="42"/>
        <end position="76"/>
    </location>
</feature>